<name>A0A437RFN4_9BURK</name>
<feature type="binding site" evidence="6">
    <location>
        <begin position="28"/>
        <end position="35"/>
    </location>
    <ligand>
        <name>ATP</name>
        <dbReference type="ChEBI" id="CHEBI:30616"/>
    </ligand>
</feature>
<comment type="caution">
    <text evidence="9">The sequence shown here is derived from an EMBL/GenBank/DDBJ whole genome shotgun (WGS) entry which is preliminary data.</text>
</comment>
<evidence type="ECO:0000256" key="4">
    <source>
        <dbReference type="ARBA" id="ARBA00022741"/>
    </source>
</evidence>
<keyword evidence="6 7" id="KW-0418">Kinase</keyword>
<feature type="active site" description="Phosphoserine intermediate" evidence="6">
    <location>
        <position position="102"/>
    </location>
</feature>
<dbReference type="GO" id="GO:0004781">
    <property type="term" value="F:sulfate adenylyltransferase (ATP) activity"/>
    <property type="evidence" value="ECO:0007669"/>
    <property type="project" value="TreeGrafter"/>
</dbReference>
<dbReference type="NCBIfam" id="TIGR00455">
    <property type="entry name" value="apsK"/>
    <property type="match status" value="1"/>
</dbReference>
<sequence length="190" mass="20606">MLPEVWALKQAAPLPPIVRPAPVLWLTGLSGAGKSTIAQATCRALRDQGRAAAVLDGDELRRGLTRDLGFSEADRAENVRRAAEVARLMADAGLVVIVALISPFREDRARARALFEEGRFFEIHIDTALSVAEARDPKGLYRQARQGLLPAFTGISSPYETPLEPALRIDTAQVPVEAAARRLIDLLPPP</sequence>
<dbReference type="InterPro" id="IPR050512">
    <property type="entry name" value="Sulf_AdTrans/APS_kinase"/>
</dbReference>
<accession>A0A437RFN4</accession>
<dbReference type="NCBIfam" id="NF003013">
    <property type="entry name" value="PRK03846.1"/>
    <property type="match status" value="1"/>
</dbReference>
<keyword evidence="4 6" id="KW-0547">Nucleotide-binding</keyword>
<dbReference type="SUPFAM" id="SSF52540">
    <property type="entry name" value="P-loop containing nucleoside triphosphate hydrolases"/>
    <property type="match status" value="1"/>
</dbReference>
<gene>
    <name evidence="6 9" type="primary">cysC</name>
    <name evidence="9" type="ORF">EOE66_15625</name>
</gene>
<dbReference type="GO" id="GO:0004020">
    <property type="term" value="F:adenylylsulfate kinase activity"/>
    <property type="evidence" value="ECO:0007669"/>
    <property type="project" value="UniProtKB-UniRule"/>
</dbReference>
<dbReference type="GO" id="GO:0005737">
    <property type="term" value="C:cytoplasm"/>
    <property type="evidence" value="ECO:0007669"/>
    <property type="project" value="TreeGrafter"/>
</dbReference>
<dbReference type="Proteomes" id="UP000285575">
    <property type="component" value="Unassembled WGS sequence"/>
</dbReference>
<reference evidence="9 10" key="1">
    <citation type="submission" date="2019-01" db="EMBL/GenBank/DDBJ databases">
        <authorList>
            <person name="Chen W.-M."/>
        </authorList>
    </citation>
    <scope>NUCLEOTIDE SEQUENCE [LARGE SCALE GENOMIC DNA]</scope>
    <source>
        <strain evidence="9 10">KYPY4</strain>
    </source>
</reference>
<dbReference type="Gene3D" id="3.40.50.300">
    <property type="entry name" value="P-loop containing nucleotide triphosphate hydrolases"/>
    <property type="match status" value="1"/>
</dbReference>
<feature type="domain" description="APS kinase" evidence="8">
    <location>
        <begin position="23"/>
        <end position="170"/>
    </location>
</feature>
<protein>
    <recommendedName>
        <fullName evidence="2 6">Adenylyl-sulfate kinase</fullName>
        <ecNumber evidence="2 6">2.7.1.25</ecNumber>
    </recommendedName>
    <alternativeName>
        <fullName evidence="6">APS kinase</fullName>
    </alternativeName>
    <alternativeName>
        <fullName evidence="6">ATP adenosine-5'-phosphosulfate 3'-phosphotransferase</fullName>
    </alternativeName>
    <alternativeName>
        <fullName evidence="6">Adenosine-5'-phosphosulfate kinase</fullName>
    </alternativeName>
</protein>
<keyword evidence="10" id="KW-1185">Reference proteome</keyword>
<dbReference type="InterPro" id="IPR027417">
    <property type="entry name" value="P-loop_NTPase"/>
</dbReference>
<evidence type="ECO:0000259" key="8">
    <source>
        <dbReference type="Pfam" id="PF01583"/>
    </source>
</evidence>
<dbReference type="CDD" id="cd02027">
    <property type="entry name" value="APSK"/>
    <property type="match status" value="1"/>
</dbReference>
<evidence type="ECO:0000256" key="6">
    <source>
        <dbReference type="HAMAP-Rule" id="MF_00065"/>
    </source>
</evidence>
<evidence type="ECO:0000256" key="5">
    <source>
        <dbReference type="ARBA" id="ARBA00022840"/>
    </source>
</evidence>
<dbReference type="GO" id="GO:0070814">
    <property type="term" value="P:hydrogen sulfide biosynthetic process"/>
    <property type="evidence" value="ECO:0007669"/>
    <property type="project" value="UniProtKB-UniRule"/>
</dbReference>
<evidence type="ECO:0000256" key="3">
    <source>
        <dbReference type="ARBA" id="ARBA00022679"/>
    </source>
</evidence>
<comment type="catalytic activity">
    <reaction evidence="1 6 7">
        <text>adenosine 5'-phosphosulfate + ATP = 3'-phosphoadenylyl sulfate + ADP + H(+)</text>
        <dbReference type="Rhea" id="RHEA:24152"/>
        <dbReference type="ChEBI" id="CHEBI:15378"/>
        <dbReference type="ChEBI" id="CHEBI:30616"/>
        <dbReference type="ChEBI" id="CHEBI:58243"/>
        <dbReference type="ChEBI" id="CHEBI:58339"/>
        <dbReference type="ChEBI" id="CHEBI:456216"/>
        <dbReference type="EC" id="2.7.1.25"/>
    </reaction>
</comment>
<dbReference type="GO" id="GO:0010134">
    <property type="term" value="P:sulfate assimilation via adenylyl sulfate reduction"/>
    <property type="evidence" value="ECO:0007669"/>
    <property type="project" value="TreeGrafter"/>
</dbReference>
<dbReference type="UniPathway" id="UPA00140">
    <property type="reaction ID" value="UER00205"/>
</dbReference>
<proteinExistence type="inferred from homology"/>
<dbReference type="AlphaFoldDB" id="A0A437RFN4"/>
<keyword evidence="3 6" id="KW-0808">Transferase</keyword>
<dbReference type="PANTHER" id="PTHR42700:SF1">
    <property type="entry name" value="SULFATE ADENYLYLTRANSFERASE"/>
    <property type="match status" value="1"/>
</dbReference>
<comment type="pathway">
    <text evidence="6 7">Sulfur metabolism; hydrogen sulfide biosynthesis; sulfite from sulfate: step 2/3.</text>
</comment>
<dbReference type="OrthoDB" id="9804504at2"/>
<keyword evidence="5 6" id="KW-0067">ATP-binding</keyword>
<dbReference type="Pfam" id="PF01583">
    <property type="entry name" value="APS_kinase"/>
    <property type="match status" value="1"/>
</dbReference>
<evidence type="ECO:0000256" key="2">
    <source>
        <dbReference type="ARBA" id="ARBA00012121"/>
    </source>
</evidence>
<dbReference type="EC" id="2.7.1.25" evidence="2 6"/>
<organism evidence="9 10">
    <name type="scientific">Rubrivivax rivuli</name>
    <dbReference type="NCBI Taxonomy" id="1862385"/>
    <lineage>
        <taxon>Bacteria</taxon>
        <taxon>Pseudomonadati</taxon>
        <taxon>Pseudomonadota</taxon>
        <taxon>Betaproteobacteria</taxon>
        <taxon>Burkholderiales</taxon>
        <taxon>Sphaerotilaceae</taxon>
        <taxon>Rubrivivax</taxon>
    </lineage>
</organism>
<dbReference type="PANTHER" id="PTHR42700">
    <property type="entry name" value="SULFATE ADENYLYLTRANSFERASE"/>
    <property type="match status" value="1"/>
</dbReference>
<dbReference type="InterPro" id="IPR059117">
    <property type="entry name" value="APS_kinase_dom"/>
</dbReference>
<evidence type="ECO:0000256" key="7">
    <source>
        <dbReference type="RuleBase" id="RU004347"/>
    </source>
</evidence>
<evidence type="ECO:0000256" key="1">
    <source>
        <dbReference type="ARBA" id="ARBA00001823"/>
    </source>
</evidence>
<keyword evidence="6" id="KW-0597">Phosphoprotein</keyword>
<comment type="similarity">
    <text evidence="6 7">Belongs to the APS kinase family.</text>
</comment>
<comment type="function">
    <text evidence="6 7">Catalyzes the synthesis of activated sulfate.</text>
</comment>
<dbReference type="InterPro" id="IPR002891">
    <property type="entry name" value="APS"/>
</dbReference>
<dbReference type="EMBL" id="SACR01000004">
    <property type="protein sequence ID" value="RVU45538.1"/>
    <property type="molecule type" value="Genomic_DNA"/>
</dbReference>
<dbReference type="GO" id="GO:0019379">
    <property type="term" value="P:sulfate assimilation, phosphoadenylyl sulfate reduction by phosphoadenylyl-sulfate reductase (thioredoxin)"/>
    <property type="evidence" value="ECO:0007669"/>
    <property type="project" value="TreeGrafter"/>
</dbReference>
<dbReference type="HAMAP" id="MF_00065">
    <property type="entry name" value="Adenylyl_sulf_kinase"/>
    <property type="match status" value="1"/>
</dbReference>
<evidence type="ECO:0000313" key="9">
    <source>
        <dbReference type="EMBL" id="RVU45538.1"/>
    </source>
</evidence>
<evidence type="ECO:0000313" key="10">
    <source>
        <dbReference type="Proteomes" id="UP000285575"/>
    </source>
</evidence>
<dbReference type="GO" id="GO:0005524">
    <property type="term" value="F:ATP binding"/>
    <property type="evidence" value="ECO:0007669"/>
    <property type="project" value="UniProtKB-UniRule"/>
</dbReference>